<feature type="region of interest" description="Disordered" evidence="1">
    <location>
        <begin position="13"/>
        <end position="45"/>
    </location>
</feature>
<sequence>MMGAMIKIVRHRLPDCQPADRQHAANNKDRKNSHNTAIHHDGSHVFSRESDANRLIDDLSRQSRATIILLSIAS</sequence>
<proteinExistence type="predicted"/>
<dbReference type="AlphaFoldDB" id="A0A0S4KQ39"/>
<evidence type="ECO:0000313" key="3">
    <source>
        <dbReference type="Proteomes" id="UP000066284"/>
    </source>
</evidence>
<reference evidence="3" key="1">
    <citation type="submission" date="2015-09" db="EMBL/GenBank/DDBJ databases">
        <authorList>
            <person name="Daims H."/>
        </authorList>
    </citation>
    <scope>NUCLEOTIDE SEQUENCE [LARGE SCALE GENOMIC DNA]</scope>
</reference>
<dbReference type="KEGG" id="nio:NITINOP_0473"/>
<evidence type="ECO:0000256" key="1">
    <source>
        <dbReference type="SAM" id="MobiDB-lite"/>
    </source>
</evidence>
<name>A0A0S4KQ39_9BACT</name>
<gene>
    <name evidence="2" type="ORF">NITINOP_0473</name>
</gene>
<dbReference type="EMBL" id="LN885086">
    <property type="protein sequence ID" value="CUQ65449.1"/>
    <property type="molecule type" value="Genomic_DNA"/>
</dbReference>
<evidence type="ECO:0000313" key="2">
    <source>
        <dbReference type="EMBL" id="CUQ65449.1"/>
    </source>
</evidence>
<protein>
    <submittedName>
        <fullName evidence="2">Uncharacterized protein</fullName>
    </submittedName>
</protein>
<keyword evidence="3" id="KW-1185">Reference proteome</keyword>
<accession>A0A0S4KQ39</accession>
<dbReference type="Proteomes" id="UP000066284">
    <property type="component" value="Chromosome 1"/>
</dbReference>
<organism evidence="2 3">
    <name type="scientific">Candidatus Nitrospira inopinata</name>
    <dbReference type="NCBI Taxonomy" id="1715989"/>
    <lineage>
        <taxon>Bacteria</taxon>
        <taxon>Pseudomonadati</taxon>
        <taxon>Nitrospirota</taxon>
        <taxon>Nitrospiria</taxon>
        <taxon>Nitrospirales</taxon>
        <taxon>Nitrospiraceae</taxon>
        <taxon>Nitrospira</taxon>
    </lineage>
</organism>